<evidence type="ECO:0000313" key="4">
    <source>
        <dbReference type="Proteomes" id="UP000320591"/>
    </source>
</evidence>
<dbReference type="PANTHER" id="PTHR35191">
    <property type="entry name" value="PROPHAGE SIDE TAIL FIBER PROTEIN HOMOLOG STFQ-RELATED"/>
    <property type="match status" value="1"/>
</dbReference>
<reference evidence="3 4" key="1">
    <citation type="journal article" date="2019" name="Environ. Microbiol.">
        <title>The phytopathogenic nature of Dickeya aquatica 174/2 and the dynamic early evolution of Dickeya pathogenicity.</title>
        <authorList>
            <person name="Duprey A."/>
            <person name="Taib N."/>
            <person name="Leonard S."/>
            <person name="Garin T."/>
            <person name="Flandrois J.P."/>
            <person name="Nasser W."/>
            <person name="Brochier-Armanet C."/>
            <person name="Reverchon S."/>
        </authorList>
    </citation>
    <scope>NUCLEOTIDE SEQUENCE [LARGE SCALE GENOMIC DNA]</scope>
    <source>
        <strain evidence="3 4">NCPPB 569</strain>
    </source>
</reference>
<evidence type="ECO:0000259" key="1">
    <source>
        <dbReference type="Pfam" id="PF12571"/>
    </source>
</evidence>
<dbReference type="KEGG" id="dic:Dpoa569_0000169"/>
<feature type="domain" description="Phage tail fibre protein N-terminal" evidence="1">
    <location>
        <begin position="1"/>
        <end position="149"/>
    </location>
</feature>
<dbReference type="InterPro" id="IPR051934">
    <property type="entry name" value="Phage_Tail_Fiber_Structural"/>
</dbReference>
<dbReference type="Proteomes" id="UP000320591">
    <property type="component" value="Chromosome"/>
</dbReference>
<dbReference type="InterPro" id="IPR022225">
    <property type="entry name" value="Phage_tail_fibre_N"/>
</dbReference>
<protein>
    <submittedName>
        <fullName evidence="3">Phage tail protein</fullName>
    </submittedName>
</protein>
<dbReference type="PANTHER" id="PTHR35191:SF1">
    <property type="entry name" value="PROPHAGE SIDE TAIL FIBER PROTEIN HOMOLOG STFQ-RELATED"/>
    <property type="match status" value="1"/>
</dbReference>
<dbReference type="RefSeq" id="WP_146410951.1">
    <property type="nucleotide sequence ID" value="NZ_CP042220.2"/>
</dbReference>
<evidence type="ECO:0000313" key="3">
    <source>
        <dbReference type="EMBL" id="QDX28532.1"/>
    </source>
</evidence>
<feature type="domain" description="Glycine-rich" evidence="2">
    <location>
        <begin position="246"/>
        <end position="447"/>
    </location>
</feature>
<keyword evidence="4" id="KW-1185">Reference proteome</keyword>
<dbReference type="Pfam" id="PF21722">
    <property type="entry name" value="Gly_rich_2"/>
    <property type="match status" value="1"/>
</dbReference>
<name>A0A5B8HYX9_9GAMM</name>
<proteinExistence type="predicted"/>
<dbReference type="Pfam" id="PF12571">
    <property type="entry name" value="Phage_tail_fib"/>
    <property type="match status" value="1"/>
</dbReference>
<accession>A0A5B8HYX9</accession>
<evidence type="ECO:0000259" key="2">
    <source>
        <dbReference type="Pfam" id="PF21722"/>
    </source>
</evidence>
<dbReference type="InterPro" id="IPR049304">
    <property type="entry name" value="Gly_rich_dom"/>
</dbReference>
<dbReference type="EMBL" id="CP042220">
    <property type="protein sequence ID" value="QDX28532.1"/>
    <property type="molecule type" value="Genomic_DNA"/>
</dbReference>
<sequence length="452" mass="45699">MGTKYFTLLTQVGEKKLAAAIAAGKSLELVQMGVGDGNGVLPTPDSVQTRLVNERRRGVINSLTVDPDNTNQMIAEQVIPENEGGFWLREIGLYDVDGDLIAVGNCPETYKPELKEGSGRVQTVRMILIVSRTDVITLKFDPTVALATRRYADTLLADHVAAVNPHKQYAPIESPAFTGTPAAPTAVAGTSTTQLATTAFVAAGLSGKMDKNQNGADIQDPTQFVKNLGLENRFAGRILRIKKITSSQNYQWPDDVSAIDVTICGAGGGGGAAAASPQNYHSAGSGGGAGGWARSFYRKGDIPALIYLEVGAGGMGGVDGVNEPGFGGATKFGTLMTAIGGARGANGIAAAIGMSLLMGNGGGGTGSGGNLVAGFGGSGTPAIFFSSGHESGAGGDSVFSFGAPPLTSNSSIAGIDGIDGSGGSGGYEMPGEPATKGGNGGNGVIMIVEYSA</sequence>
<dbReference type="AlphaFoldDB" id="A0A5B8HYX9"/>
<organism evidence="3 4">
    <name type="scientific">Dickeya poaceiphila</name>
    <dbReference type="NCBI Taxonomy" id="568768"/>
    <lineage>
        <taxon>Bacteria</taxon>
        <taxon>Pseudomonadati</taxon>
        <taxon>Pseudomonadota</taxon>
        <taxon>Gammaproteobacteria</taxon>
        <taxon>Enterobacterales</taxon>
        <taxon>Pectobacteriaceae</taxon>
        <taxon>Dickeya</taxon>
    </lineage>
</organism>
<dbReference type="STRING" id="568768.GCA_000406125_00148"/>
<gene>
    <name evidence="3" type="ORF">Dpoa569_0000169</name>
</gene>